<sequence>MANQTALEQYFEQFRNNIVGINQTFQSPYGEKEIIYTDWTASGRMYRPIEEKLMNEFGPFVANTHTETSITGSAMTMAYHKARNIIKEHVNASENDVLITDGTGMTGVVNKFQRILGLKVSEGLKEFTKVPEELKPIVFITHMEHHSNQTSWLETIANVEIIPCQESGLICFDSFTKLLEQYKNRPIKIASVTACSNVTGIRTDYHQIAKIIHQYGGLCFVDFACSAPYVEINMHPEDKEAYLDAIFFSPHKFLGGPGTSGVLIFNKKLYKNMIPDNPGGGTVNYTNPWGNHDYVDDIETREDGGTPGFLQSIKIALAIQLKEQMGVENILAREHEINEIVFEKLKQISNLKILASKHEDRLGIFSFYIEDVHFNLIVKLLNDKFGVQTRGGCSCAGTYGHFLLHVDEETSHSIEEKILEGCMIERPGWIRMSIHPTITNKEVLFVCEAIKQVADNFKKWGEDYEYSDVKNDFVHKTSVPSEKSIVNNWFKQ</sequence>
<dbReference type="GO" id="GO:0016829">
    <property type="term" value="F:lyase activity"/>
    <property type="evidence" value="ECO:0007669"/>
    <property type="project" value="UniProtKB-KW"/>
</dbReference>
<reference evidence="3 4" key="1">
    <citation type="submission" date="2016-10" db="EMBL/GenBank/DDBJ databases">
        <authorList>
            <person name="de Groot N.N."/>
        </authorList>
    </citation>
    <scope>NUCLEOTIDE SEQUENCE [LARGE SCALE GENOMIC DNA]</scope>
    <source>
        <strain evidence="3 4">DSM 24956</strain>
    </source>
</reference>
<evidence type="ECO:0000259" key="2">
    <source>
        <dbReference type="Pfam" id="PF00266"/>
    </source>
</evidence>
<dbReference type="EMBL" id="FNNJ01000007">
    <property type="protein sequence ID" value="SDX61560.1"/>
    <property type="molecule type" value="Genomic_DNA"/>
</dbReference>
<dbReference type="InterPro" id="IPR015422">
    <property type="entry name" value="PyrdxlP-dep_Trfase_small"/>
</dbReference>
<dbReference type="Proteomes" id="UP000199595">
    <property type="component" value="Unassembled WGS sequence"/>
</dbReference>
<evidence type="ECO:0000313" key="4">
    <source>
        <dbReference type="Proteomes" id="UP000199595"/>
    </source>
</evidence>
<dbReference type="STRING" id="762486.SAMN05444411_10755"/>
<dbReference type="PANTHER" id="PTHR43586:SF8">
    <property type="entry name" value="CYSTEINE DESULFURASE 1, CHLOROPLASTIC"/>
    <property type="match status" value="1"/>
</dbReference>
<evidence type="ECO:0000313" key="3">
    <source>
        <dbReference type="EMBL" id="SDX61560.1"/>
    </source>
</evidence>
<dbReference type="AlphaFoldDB" id="A0A1H3D5H2"/>
<gene>
    <name evidence="3" type="ORF">SAMN05444411_10755</name>
</gene>
<dbReference type="InterPro" id="IPR015421">
    <property type="entry name" value="PyrdxlP-dep_Trfase_major"/>
</dbReference>
<proteinExistence type="predicted"/>
<feature type="domain" description="Aminotransferase class V" evidence="2">
    <location>
        <begin position="35"/>
        <end position="443"/>
    </location>
</feature>
<protein>
    <submittedName>
        <fullName evidence="3">Selenocysteine lyase/Cysteine desulfurase</fullName>
    </submittedName>
</protein>
<dbReference type="OrthoDB" id="9804366at2"/>
<organism evidence="3 4">
    <name type="scientific">Lutibacter oricola</name>
    <dbReference type="NCBI Taxonomy" id="762486"/>
    <lineage>
        <taxon>Bacteria</taxon>
        <taxon>Pseudomonadati</taxon>
        <taxon>Bacteroidota</taxon>
        <taxon>Flavobacteriia</taxon>
        <taxon>Flavobacteriales</taxon>
        <taxon>Flavobacteriaceae</taxon>
        <taxon>Lutibacter</taxon>
    </lineage>
</organism>
<dbReference type="InterPro" id="IPR015424">
    <property type="entry name" value="PyrdxlP-dep_Trfase"/>
</dbReference>
<keyword evidence="3" id="KW-0456">Lyase</keyword>
<dbReference type="Gene3D" id="3.90.1150.10">
    <property type="entry name" value="Aspartate Aminotransferase, domain 1"/>
    <property type="match status" value="1"/>
</dbReference>
<dbReference type="RefSeq" id="WP_090124074.1">
    <property type="nucleotide sequence ID" value="NZ_FNNJ01000007.1"/>
</dbReference>
<dbReference type="Gene3D" id="3.40.640.10">
    <property type="entry name" value="Type I PLP-dependent aspartate aminotransferase-like (Major domain)"/>
    <property type="match status" value="1"/>
</dbReference>
<keyword evidence="1" id="KW-0663">Pyridoxal phosphate</keyword>
<dbReference type="SUPFAM" id="SSF53383">
    <property type="entry name" value="PLP-dependent transferases"/>
    <property type="match status" value="1"/>
</dbReference>
<accession>A0A1H3D5H2</accession>
<name>A0A1H3D5H2_9FLAO</name>
<evidence type="ECO:0000256" key="1">
    <source>
        <dbReference type="ARBA" id="ARBA00022898"/>
    </source>
</evidence>
<keyword evidence="4" id="KW-1185">Reference proteome</keyword>
<dbReference type="PANTHER" id="PTHR43586">
    <property type="entry name" value="CYSTEINE DESULFURASE"/>
    <property type="match status" value="1"/>
</dbReference>
<dbReference type="InterPro" id="IPR000192">
    <property type="entry name" value="Aminotrans_V_dom"/>
</dbReference>
<dbReference type="Pfam" id="PF00266">
    <property type="entry name" value="Aminotran_5"/>
    <property type="match status" value="1"/>
</dbReference>